<reference evidence="4 5" key="1">
    <citation type="submission" date="2016-10" db="EMBL/GenBank/DDBJ databases">
        <authorList>
            <person name="de Groot N.N."/>
        </authorList>
    </citation>
    <scope>NUCLEOTIDE SEQUENCE [LARGE SCALE GENOMIC DNA]</scope>
    <source>
        <strain evidence="4 5">DSM 19547</strain>
    </source>
</reference>
<proteinExistence type="predicted"/>
<dbReference type="RefSeq" id="WP_177215317.1">
    <property type="nucleotide sequence ID" value="NZ_FOXA01000044.1"/>
</dbReference>
<keyword evidence="2" id="KW-0732">Signal</keyword>
<feature type="region of interest" description="Disordered" evidence="1">
    <location>
        <begin position="83"/>
        <end position="104"/>
    </location>
</feature>
<dbReference type="InterPro" id="IPR018392">
    <property type="entry name" value="LysM"/>
</dbReference>
<feature type="chain" id="PRO_5011505031" evidence="2">
    <location>
        <begin position="26"/>
        <end position="322"/>
    </location>
</feature>
<dbReference type="PANTHER" id="PTHR33734:SF22">
    <property type="entry name" value="MEMBRANE-BOUND LYTIC MUREIN TRANSGLYCOSYLASE D"/>
    <property type="match status" value="1"/>
</dbReference>
<evidence type="ECO:0000256" key="1">
    <source>
        <dbReference type="SAM" id="MobiDB-lite"/>
    </source>
</evidence>
<dbReference type="AlphaFoldDB" id="A0A1I5WDT0"/>
<dbReference type="Gene3D" id="3.10.350.10">
    <property type="entry name" value="LysM domain"/>
    <property type="match status" value="2"/>
</dbReference>
<feature type="domain" description="LysM" evidence="3">
    <location>
        <begin position="31"/>
        <end position="75"/>
    </location>
</feature>
<dbReference type="SUPFAM" id="SSF54106">
    <property type="entry name" value="LysM domain"/>
    <property type="match status" value="2"/>
</dbReference>
<dbReference type="Pfam" id="PF01476">
    <property type="entry name" value="LysM"/>
    <property type="match status" value="2"/>
</dbReference>
<dbReference type="Proteomes" id="UP000199356">
    <property type="component" value="Unassembled WGS sequence"/>
</dbReference>
<organism evidence="4 5">
    <name type="scientific">Tranquillimonas alkanivorans</name>
    <dbReference type="NCBI Taxonomy" id="441119"/>
    <lineage>
        <taxon>Bacteria</taxon>
        <taxon>Pseudomonadati</taxon>
        <taxon>Pseudomonadota</taxon>
        <taxon>Alphaproteobacteria</taxon>
        <taxon>Rhodobacterales</taxon>
        <taxon>Roseobacteraceae</taxon>
        <taxon>Tranquillimonas</taxon>
    </lineage>
</organism>
<dbReference type="PANTHER" id="PTHR33734">
    <property type="entry name" value="LYSM DOMAIN-CONTAINING GPI-ANCHORED PROTEIN 2"/>
    <property type="match status" value="1"/>
</dbReference>
<name>A0A1I5WDT0_9RHOB</name>
<evidence type="ECO:0000256" key="2">
    <source>
        <dbReference type="SAM" id="SignalP"/>
    </source>
</evidence>
<dbReference type="PROSITE" id="PS51782">
    <property type="entry name" value="LYSM"/>
    <property type="match status" value="2"/>
</dbReference>
<gene>
    <name evidence="4" type="ORF">SAMN04488047_14417</name>
</gene>
<feature type="signal peptide" evidence="2">
    <location>
        <begin position="1"/>
        <end position="25"/>
    </location>
</feature>
<dbReference type="InterPro" id="IPR043856">
    <property type="entry name" value="DUF5818"/>
</dbReference>
<dbReference type="EMBL" id="FOXA01000044">
    <property type="protein sequence ID" value="SFQ17892.1"/>
    <property type="molecule type" value="Genomic_DNA"/>
</dbReference>
<evidence type="ECO:0000313" key="4">
    <source>
        <dbReference type="EMBL" id="SFQ17892.1"/>
    </source>
</evidence>
<dbReference type="Pfam" id="PF19135">
    <property type="entry name" value="DUF5818"/>
    <property type="match status" value="1"/>
</dbReference>
<dbReference type="SMART" id="SM00257">
    <property type="entry name" value="LysM"/>
    <property type="match status" value="2"/>
</dbReference>
<accession>A0A1I5WDT0</accession>
<evidence type="ECO:0000259" key="3">
    <source>
        <dbReference type="PROSITE" id="PS51782"/>
    </source>
</evidence>
<sequence length="322" mass="34431">MKRHHLVGASAFAIGVAASAASVQAQSRCGATYEIEPGDTLYQVTQQCRVSLSRIYELNDIGNPRDIEVGTVLRLEADAQAGADYAGDEDDTRSQARAEGSYRVQEGDTPYSVAQSLGISLMALLSENEDLDPLSMAVGEMLDVPDEDRNAAFNIQPLAGPVGSDVSVRARGLTPDSYVTIGAGPTSAEWYAITNAQVAADGEVSTEVQVPDWADPGDILTFVIDTDQGVTLKSRDFDVVAAEDEQRDRSGDEMSLEGRVRDGVECYTLTTPDGDLWSIVSDDVEFTAGEYVEVSGSRAEMSFCQQGVGTLDVEEIEEVPAP</sequence>
<evidence type="ECO:0000313" key="5">
    <source>
        <dbReference type="Proteomes" id="UP000199356"/>
    </source>
</evidence>
<protein>
    <submittedName>
        <fullName evidence="4">LysM domain-containing protein</fullName>
    </submittedName>
</protein>
<feature type="domain" description="LysM" evidence="3">
    <location>
        <begin position="100"/>
        <end position="144"/>
    </location>
</feature>
<keyword evidence="5" id="KW-1185">Reference proteome</keyword>
<dbReference type="STRING" id="441119.SAMN04488047_14417"/>
<dbReference type="CDD" id="cd00118">
    <property type="entry name" value="LysM"/>
    <property type="match status" value="2"/>
</dbReference>
<dbReference type="InterPro" id="IPR036779">
    <property type="entry name" value="LysM_dom_sf"/>
</dbReference>